<proteinExistence type="predicted"/>
<protein>
    <submittedName>
        <fullName evidence="2">Uncharacterized protein</fullName>
    </submittedName>
</protein>
<organism evidence="2 3">
    <name type="scientific">Shinella yambaruensis</name>
    <dbReference type="NCBI Taxonomy" id="415996"/>
    <lineage>
        <taxon>Bacteria</taxon>
        <taxon>Pseudomonadati</taxon>
        <taxon>Pseudomonadota</taxon>
        <taxon>Alphaproteobacteria</taxon>
        <taxon>Hyphomicrobiales</taxon>
        <taxon>Rhizobiaceae</taxon>
        <taxon>Shinella</taxon>
    </lineage>
</organism>
<comment type="caution">
    <text evidence="2">The sequence shown here is derived from an EMBL/GenBank/DDBJ whole genome shotgun (WGS) entry which is preliminary data.</text>
</comment>
<feature type="compositionally biased region" description="Basic and acidic residues" evidence="1">
    <location>
        <begin position="28"/>
        <end position="43"/>
    </location>
</feature>
<evidence type="ECO:0000313" key="3">
    <source>
        <dbReference type="Proteomes" id="UP001156702"/>
    </source>
</evidence>
<gene>
    <name evidence="2" type="ORF">GCM10007923_53020</name>
</gene>
<sequence length="97" mass="11537">MRQGRPATERTVPYDHRRDGNIPSPRTFDWHDSGGENMQHLDKKRSVPARKVFDVVAYCRSQRISEWETRKLVRLVGRFASRLEIQMNLTNRPARFR</sequence>
<dbReference type="EMBL" id="BSOP01000044">
    <property type="protein sequence ID" value="GLR54085.1"/>
    <property type="molecule type" value="Genomic_DNA"/>
</dbReference>
<dbReference type="Proteomes" id="UP001156702">
    <property type="component" value="Unassembled WGS sequence"/>
</dbReference>
<evidence type="ECO:0000256" key="1">
    <source>
        <dbReference type="SAM" id="MobiDB-lite"/>
    </source>
</evidence>
<evidence type="ECO:0000313" key="2">
    <source>
        <dbReference type="EMBL" id="GLR54085.1"/>
    </source>
</evidence>
<name>A0ABQ5ZMJ5_9HYPH</name>
<feature type="region of interest" description="Disordered" evidence="1">
    <location>
        <begin position="1"/>
        <end position="43"/>
    </location>
</feature>
<accession>A0ABQ5ZMJ5</accession>
<reference evidence="3" key="1">
    <citation type="journal article" date="2019" name="Int. J. Syst. Evol. Microbiol.">
        <title>The Global Catalogue of Microorganisms (GCM) 10K type strain sequencing project: providing services to taxonomists for standard genome sequencing and annotation.</title>
        <authorList>
            <consortium name="The Broad Institute Genomics Platform"/>
            <consortium name="The Broad Institute Genome Sequencing Center for Infectious Disease"/>
            <person name="Wu L."/>
            <person name="Ma J."/>
        </authorList>
    </citation>
    <scope>NUCLEOTIDE SEQUENCE [LARGE SCALE GENOMIC DNA]</scope>
    <source>
        <strain evidence="3">NBRC 102122</strain>
    </source>
</reference>
<keyword evidence="3" id="KW-1185">Reference proteome</keyword>